<keyword evidence="2" id="KW-1185">Reference proteome</keyword>
<reference evidence="1" key="1">
    <citation type="submission" date="2025-08" db="UniProtKB">
        <authorList>
            <consortium name="Ensembl"/>
        </authorList>
    </citation>
    <scope>IDENTIFICATION</scope>
</reference>
<accession>A0A8D2IVW6</accession>
<reference evidence="1" key="2">
    <citation type="submission" date="2025-09" db="UniProtKB">
        <authorList>
            <consortium name="Ensembl"/>
        </authorList>
    </citation>
    <scope>IDENTIFICATION</scope>
</reference>
<sequence>MSDVLKDKATCFLKKRGSISSFGSHEVKAKEFLGKNKDSISTVPYMDEPGHHDDTLRPAVQMENTYQLIGKQNGSDFDSEVKSLGI</sequence>
<organism evidence="1 2">
    <name type="scientific">Varanus komodoensis</name>
    <name type="common">Komodo dragon</name>
    <dbReference type="NCBI Taxonomy" id="61221"/>
    <lineage>
        <taxon>Eukaryota</taxon>
        <taxon>Metazoa</taxon>
        <taxon>Chordata</taxon>
        <taxon>Craniata</taxon>
        <taxon>Vertebrata</taxon>
        <taxon>Euteleostomi</taxon>
        <taxon>Lepidosauria</taxon>
        <taxon>Squamata</taxon>
        <taxon>Bifurcata</taxon>
        <taxon>Unidentata</taxon>
        <taxon>Episquamata</taxon>
        <taxon>Toxicofera</taxon>
        <taxon>Anguimorpha</taxon>
        <taxon>Paleoanguimorpha</taxon>
        <taxon>Varanoidea</taxon>
        <taxon>Varanidae</taxon>
        <taxon>Varanus</taxon>
    </lineage>
</organism>
<evidence type="ECO:0000313" key="1">
    <source>
        <dbReference type="Ensembl" id="ENSVKKP00000003106.1"/>
    </source>
</evidence>
<dbReference type="Ensembl" id="ENSVKKT00000003195.1">
    <property type="protein sequence ID" value="ENSVKKP00000003106.1"/>
    <property type="gene ID" value="ENSVKKG00000002400.1"/>
</dbReference>
<evidence type="ECO:0000313" key="2">
    <source>
        <dbReference type="Proteomes" id="UP000694545"/>
    </source>
</evidence>
<name>A0A8D2IVW6_VARKO</name>
<gene>
    <name evidence="1" type="primary">DYNLT5</name>
</gene>
<protein>
    <submittedName>
        <fullName evidence="1">Tctex1 domain containing 1</fullName>
    </submittedName>
</protein>
<dbReference type="Proteomes" id="UP000694545">
    <property type="component" value="Unplaced"/>
</dbReference>
<dbReference type="AlphaFoldDB" id="A0A8D2IVW6"/>
<proteinExistence type="predicted"/>